<reference evidence="3 4" key="1">
    <citation type="submission" date="2016-11" db="EMBL/GenBank/DDBJ databases">
        <authorList>
            <person name="Jaros S."/>
            <person name="Januszkiewicz K."/>
            <person name="Wedrychowicz H."/>
        </authorList>
    </citation>
    <scope>NUCLEOTIDE SEQUENCE [LARGE SCALE GENOMIC DNA]</scope>
    <source>
        <strain evidence="3 4">DSM 44666</strain>
    </source>
</reference>
<keyword evidence="3" id="KW-0255">Endonuclease</keyword>
<dbReference type="SUPFAM" id="SSF52980">
    <property type="entry name" value="Restriction endonuclease-like"/>
    <property type="match status" value="1"/>
</dbReference>
<keyword evidence="3" id="KW-0378">Hydrolase</keyword>
<accession>A0A1M4USL9</accession>
<dbReference type="NCBIfam" id="NF009150">
    <property type="entry name" value="PRK12497.1-3"/>
    <property type="match status" value="1"/>
</dbReference>
<evidence type="ECO:0000256" key="2">
    <source>
        <dbReference type="HAMAP-Rule" id="MF_00048"/>
    </source>
</evidence>
<dbReference type="InterPro" id="IPR011335">
    <property type="entry name" value="Restrct_endonuc-II-like"/>
</dbReference>
<dbReference type="HAMAP" id="MF_00048">
    <property type="entry name" value="UPF0102"/>
    <property type="match status" value="1"/>
</dbReference>
<dbReference type="NCBIfam" id="NF009154">
    <property type="entry name" value="PRK12497.3-3"/>
    <property type="match status" value="1"/>
</dbReference>
<keyword evidence="4" id="KW-1185">Reference proteome</keyword>
<protein>
    <recommendedName>
        <fullName evidence="2">UPF0102 protein SAMN05444392_1024</fullName>
    </recommendedName>
</protein>
<comment type="similarity">
    <text evidence="1 2">Belongs to the UPF0102 family.</text>
</comment>
<dbReference type="EMBL" id="FQVL01000002">
    <property type="protein sequence ID" value="SHE59613.1"/>
    <property type="molecule type" value="Genomic_DNA"/>
</dbReference>
<dbReference type="STRING" id="112248.SAMN05444392_1024"/>
<evidence type="ECO:0000313" key="4">
    <source>
        <dbReference type="Proteomes" id="UP000184476"/>
    </source>
</evidence>
<dbReference type="InterPro" id="IPR003509">
    <property type="entry name" value="UPF0102_YraN-like"/>
</dbReference>
<dbReference type="OrthoDB" id="9802516at2"/>
<dbReference type="RefSeq" id="WP_073152911.1">
    <property type="nucleotide sequence ID" value="NZ_FQVL01000002.1"/>
</dbReference>
<dbReference type="NCBIfam" id="TIGR00252">
    <property type="entry name" value="YraN family protein"/>
    <property type="match status" value="1"/>
</dbReference>
<dbReference type="Pfam" id="PF02021">
    <property type="entry name" value="UPF0102"/>
    <property type="match status" value="1"/>
</dbReference>
<sequence>MTKQRKAIGRYGETLAASHLEKLGYQVIERNWTSRLGELDIIAISDNQVIICEVRTTTQTYFGYGFQSVDRKKQQKLQRLALQYVAEKGWSHLNIRMDVISVLLDGQRNLVDLKHIQGI</sequence>
<dbReference type="GO" id="GO:0003676">
    <property type="term" value="F:nucleic acid binding"/>
    <property type="evidence" value="ECO:0007669"/>
    <property type="project" value="InterPro"/>
</dbReference>
<dbReference type="Proteomes" id="UP000184476">
    <property type="component" value="Unassembled WGS sequence"/>
</dbReference>
<organism evidence="3 4">
    <name type="scientific">Seinonella peptonophila</name>
    <dbReference type="NCBI Taxonomy" id="112248"/>
    <lineage>
        <taxon>Bacteria</taxon>
        <taxon>Bacillati</taxon>
        <taxon>Bacillota</taxon>
        <taxon>Bacilli</taxon>
        <taxon>Bacillales</taxon>
        <taxon>Thermoactinomycetaceae</taxon>
        <taxon>Seinonella</taxon>
    </lineage>
</organism>
<dbReference type="Gene3D" id="3.40.1350.10">
    <property type="match status" value="1"/>
</dbReference>
<name>A0A1M4USL9_9BACL</name>
<dbReference type="AlphaFoldDB" id="A0A1M4USL9"/>
<dbReference type="PANTHER" id="PTHR34039">
    <property type="entry name" value="UPF0102 PROTEIN YRAN"/>
    <property type="match status" value="1"/>
</dbReference>
<evidence type="ECO:0000256" key="1">
    <source>
        <dbReference type="ARBA" id="ARBA00006738"/>
    </source>
</evidence>
<proteinExistence type="inferred from homology"/>
<dbReference type="PANTHER" id="PTHR34039:SF1">
    <property type="entry name" value="UPF0102 PROTEIN YRAN"/>
    <property type="match status" value="1"/>
</dbReference>
<dbReference type="GO" id="GO:0004519">
    <property type="term" value="F:endonuclease activity"/>
    <property type="evidence" value="ECO:0007669"/>
    <property type="project" value="UniProtKB-KW"/>
</dbReference>
<dbReference type="InterPro" id="IPR011856">
    <property type="entry name" value="tRNA_endonuc-like_dom_sf"/>
</dbReference>
<gene>
    <name evidence="3" type="ORF">SAMN05444392_1024</name>
</gene>
<dbReference type="CDD" id="cd20736">
    <property type="entry name" value="PoNe_Nuclease"/>
    <property type="match status" value="1"/>
</dbReference>
<keyword evidence="3" id="KW-0540">Nuclease</keyword>
<evidence type="ECO:0000313" key="3">
    <source>
        <dbReference type="EMBL" id="SHE59613.1"/>
    </source>
</evidence>